<dbReference type="SUPFAM" id="SSF52283">
    <property type="entry name" value="Formate/glycerate dehydrogenase catalytic domain-like"/>
    <property type="match status" value="1"/>
</dbReference>
<dbReference type="PANTHER" id="PTHR10996:SF257">
    <property type="entry name" value="GLYOXYLATE REDUCTASE 1"/>
    <property type="match status" value="1"/>
</dbReference>
<feature type="domain" description="D-isomer specific 2-hydroxyacid dehydrogenase catalytic" evidence="5">
    <location>
        <begin position="5"/>
        <end position="325"/>
    </location>
</feature>
<dbReference type="Gene3D" id="3.40.50.720">
    <property type="entry name" value="NAD(P)-binding Rossmann-like Domain"/>
    <property type="match status" value="2"/>
</dbReference>
<dbReference type="AlphaFoldDB" id="A0A1H1SHJ5"/>
<dbReference type="OrthoDB" id="9805416at2"/>
<dbReference type="PANTHER" id="PTHR10996">
    <property type="entry name" value="2-HYDROXYACID DEHYDROGENASE-RELATED"/>
    <property type="match status" value="1"/>
</dbReference>
<dbReference type="InterPro" id="IPR036291">
    <property type="entry name" value="NAD(P)-bd_dom_sf"/>
</dbReference>
<dbReference type="RefSeq" id="WP_093392899.1">
    <property type="nucleotide sequence ID" value="NZ_LT629736.1"/>
</dbReference>
<evidence type="ECO:0000313" key="8">
    <source>
        <dbReference type="Proteomes" id="UP000243207"/>
    </source>
</evidence>
<evidence type="ECO:0000259" key="6">
    <source>
        <dbReference type="Pfam" id="PF02826"/>
    </source>
</evidence>
<dbReference type="GO" id="GO:0005829">
    <property type="term" value="C:cytosol"/>
    <property type="evidence" value="ECO:0007669"/>
    <property type="project" value="TreeGrafter"/>
</dbReference>
<evidence type="ECO:0000256" key="3">
    <source>
        <dbReference type="ARBA" id="ARBA00023027"/>
    </source>
</evidence>
<dbReference type="InterPro" id="IPR006140">
    <property type="entry name" value="D-isomer_DH_NAD-bd"/>
</dbReference>
<dbReference type="InterPro" id="IPR050223">
    <property type="entry name" value="D-isomer_2-hydroxyacid_DH"/>
</dbReference>
<keyword evidence="3" id="KW-0520">NAD</keyword>
<evidence type="ECO:0000256" key="2">
    <source>
        <dbReference type="ARBA" id="ARBA00023002"/>
    </source>
</evidence>
<feature type="domain" description="D-isomer specific 2-hydroxyacid dehydrogenase NAD-binding" evidence="6">
    <location>
        <begin position="110"/>
        <end position="294"/>
    </location>
</feature>
<dbReference type="Pfam" id="PF00389">
    <property type="entry name" value="2-Hacid_dh"/>
    <property type="match status" value="1"/>
</dbReference>
<gene>
    <name evidence="7" type="ORF">SAMN05216421_1591</name>
</gene>
<organism evidence="7 8">
    <name type="scientific">Halopseudomonas xinjiangensis</name>
    <dbReference type="NCBI Taxonomy" id="487184"/>
    <lineage>
        <taxon>Bacteria</taxon>
        <taxon>Pseudomonadati</taxon>
        <taxon>Pseudomonadota</taxon>
        <taxon>Gammaproteobacteria</taxon>
        <taxon>Pseudomonadales</taxon>
        <taxon>Pseudomonadaceae</taxon>
        <taxon>Halopseudomonas</taxon>
    </lineage>
</organism>
<evidence type="ECO:0000256" key="1">
    <source>
        <dbReference type="ARBA" id="ARBA00005854"/>
    </source>
</evidence>
<sequence length="336" mass="35935">MKPTVVLTHRVHDSVLAMLSQHCRVVANQSPDTLDRAEVIARCRDADALMAFMPDFVDAQFLQAAPRLKVVGAALKGYDNFDLRAFDEAGVWLSFVPDLLTIPTAELAIGLTIGLARHVRAADAHVRSGSFRGWQPQFYGKGIAGSIVGILGMGAIGKAVAERLGGWGAQLHYADHQGLDRERESRLDVSRVSIEQLLARSDIVILALALSSETLHVINDGSLKGVKPGALLINPCRGSIVDEDAVLAALESGSLGGYAADVFEMEDWARTDRPRQISPSLLAHPATLFSAHIGSAVSEVREAIEMRAAQNILAVLQGRVPLDPANSPGSASRITC</sequence>
<comment type="similarity">
    <text evidence="1 4">Belongs to the D-isomer specific 2-hydroxyacid dehydrogenase family.</text>
</comment>
<dbReference type="GO" id="GO:0030267">
    <property type="term" value="F:glyoxylate reductase (NADPH) activity"/>
    <property type="evidence" value="ECO:0007669"/>
    <property type="project" value="TreeGrafter"/>
</dbReference>
<proteinExistence type="inferred from homology"/>
<dbReference type="GO" id="GO:0008465">
    <property type="term" value="F:hydroxypyruvate reductase (NADH) activity"/>
    <property type="evidence" value="ECO:0007669"/>
    <property type="project" value="TreeGrafter"/>
</dbReference>
<dbReference type="PROSITE" id="PS00671">
    <property type="entry name" value="D_2_HYDROXYACID_DH_3"/>
    <property type="match status" value="1"/>
</dbReference>
<dbReference type="Proteomes" id="UP000243207">
    <property type="component" value="Chromosome I"/>
</dbReference>
<dbReference type="EMBL" id="LT629736">
    <property type="protein sequence ID" value="SDS47447.1"/>
    <property type="molecule type" value="Genomic_DNA"/>
</dbReference>
<keyword evidence="8" id="KW-1185">Reference proteome</keyword>
<dbReference type="InterPro" id="IPR006139">
    <property type="entry name" value="D-isomer_2_OHA_DH_cat_dom"/>
</dbReference>
<reference evidence="8" key="1">
    <citation type="submission" date="2016-10" db="EMBL/GenBank/DDBJ databases">
        <authorList>
            <person name="Varghese N."/>
            <person name="Submissions S."/>
        </authorList>
    </citation>
    <scope>NUCLEOTIDE SEQUENCE [LARGE SCALE GENOMIC DNA]</scope>
    <source>
        <strain evidence="8">NRRL B-51270</strain>
    </source>
</reference>
<accession>A0A1H1SHJ5</accession>
<keyword evidence="2 4" id="KW-0560">Oxidoreductase</keyword>
<evidence type="ECO:0000256" key="4">
    <source>
        <dbReference type="RuleBase" id="RU003719"/>
    </source>
</evidence>
<dbReference type="CDD" id="cd12157">
    <property type="entry name" value="PTDH"/>
    <property type="match status" value="1"/>
</dbReference>
<evidence type="ECO:0000259" key="5">
    <source>
        <dbReference type="Pfam" id="PF00389"/>
    </source>
</evidence>
<dbReference type="GO" id="GO:0051287">
    <property type="term" value="F:NAD binding"/>
    <property type="evidence" value="ECO:0007669"/>
    <property type="project" value="InterPro"/>
</dbReference>
<dbReference type="Pfam" id="PF02826">
    <property type="entry name" value="2-Hacid_dh_C"/>
    <property type="match status" value="1"/>
</dbReference>
<protein>
    <submittedName>
        <fullName evidence="7">Phosphonate dehydrogenase</fullName>
    </submittedName>
</protein>
<evidence type="ECO:0000313" key="7">
    <source>
        <dbReference type="EMBL" id="SDS47447.1"/>
    </source>
</evidence>
<name>A0A1H1SHJ5_9GAMM</name>
<dbReference type="SUPFAM" id="SSF51735">
    <property type="entry name" value="NAD(P)-binding Rossmann-fold domains"/>
    <property type="match status" value="1"/>
</dbReference>
<dbReference type="InterPro" id="IPR029753">
    <property type="entry name" value="D-isomer_DH_CS"/>
</dbReference>
<dbReference type="STRING" id="487184.SAMN05216421_1591"/>